<reference evidence="2" key="2">
    <citation type="submission" date="2022-03" db="EMBL/GenBank/DDBJ databases">
        <title>Draft title - Genomic analysis of global carrot germplasm unveils the trajectory of domestication and the origin of high carotenoid orange carrot.</title>
        <authorList>
            <person name="Iorizzo M."/>
            <person name="Ellison S."/>
            <person name="Senalik D."/>
            <person name="Macko-Podgorni A."/>
            <person name="Grzebelus D."/>
            <person name="Bostan H."/>
            <person name="Rolling W."/>
            <person name="Curaba J."/>
            <person name="Simon P."/>
        </authorList>
    </citation>
    <scope>NUCLEOTIDE SEQUENCE</scope>
    <source>
        <tissue evidence="2">Leaf</tissue>
    </source>
</reference>
<reference evidence="2" key="1">
    <citation type="journal article" date="2016" name="Nat. Genet.">
        <title>A high-quality carrot genome assembly provides new insights into carotenoid accumulation and asterid genome evolution.</title>
        <authorList>
            <person name="Iorizzo M."/>
            <person name="Ellison S."/>
            <person name="Senalik D."/>
            <person name="Zeng P."/>
            <person name="Satapoomin P."/>
            <person name="Huang J."/>
            <person name="Bowman M."/>
            <person name="Iovene M."/>
            <person name="Sanseverino W."/>
            <person name="Cavagnaro P."/>
            <person name="Yildiz M."/>
            <person name="Macko-Podgorni A."/>
            <person name="Moranska E."/>
            <person name="Grzebelus E."/>
            <person name="Grzebelus D."/>
            <person name="Ashrafi H."/>
            <person name="Zheng Z."/>
            <person name="Cheng S."/>
            <person name="Spooner D."/>
            <person name="Van Deynze A."/>
            <person name="Simon P."/>
        </authorList>
    </citation>
    <scope>NUCLEOTIDE SEQUENCE</scope>
    <source>
        <tissue evidence="2">Leaf</tissue>
    </source>
</reference>
<dbReference type="PANTHER" id="PTHR46033:SF60">
    <property type="entry name" value="AMINOTRANSFERASE-LIKE PLANT MOBILE DOMAIN-CONTAINING PROTEIN"/>
    <property type="match status" value="1"/>
</dbReference>
<dbReference type="GO" id="GO:0010073">
    <property type="term" value="P:meristem maintenance"/>
    <property type="evidence" value="ECO:0007669"/>
    <property type="project" value="InterPro"/>
</dbReference>
<evidence type="ECO:0000313" key="3">
    <source>
        <dbReference type="Proteomes" id="UP000077755"/>
    </source>
</evidence>
<feature type="domain" description="Aminotransferase-like plant mobile" evidence="1">
    <location>
        <begin position="67"/>
        <end position="398"/>
    </location>
</feature>
<dbReference type="InterPro" id="IPR044824">
    <property type="entry name" value="MAIN-like"/>
</dbReference>
<organism evidence="2 3">
    <name type="scientific">Daucus carota subsp. sativus</name>
    <name type="common">Carrot</name>
    <dbReference type="NCBI Taxonomy" id="79200"/>
    <lineage>
        <taxon>Eukaryota</taxon>
        <taxon>Viridiplantae</taxon>
        <taxon>Streptophyta</taxon>
        <taxon>Embryophyta</taxon>
        <taxon>Tracheophyta</taxon>
        <taxon>Spermatophyta</taxon>
        <taxon>Magnoliopsida</taxon>
        <taxon>eudicotyledons</taxon>
        <taxon>Gunneridae</taxon>
        <taxon>Pentapetalae</taxon>
        <taxon>asterids</taxon>
        <taxon>campanulids</taxon>
        <taxon>Apiales</taxon>
        <taxon>Apiaceae</taxon>
        <taxon>Apioideae</taxon>
        <taxon>Scandiceae</taxon>
        <taxon>Daucinae</taxon>
        <taxon>Daucus</taxon>
        <taxon>Daucus sect. Daucus</taxon>
    </lineage>
</organism>
<gene>
    <name evidence="2" type="ORF">DCAR_0205410</name>
</gene>
<dbReference type="Pfam" id="PF10536">
    <property type="entry name" value="PMD"/>
    <property type="match status" value="1"/>
</dbReference>
<dbReference type="PANTHER" id="PTHR46033">
    <property type="entry name" value="PROTEIN MAIN-LIKE 2"/>
    <property type="match status" value="1"/>
</dbReference>
<accession>A0AAF0WAX0</accession>
<proteinExistence type="predicted"/>
<dbReference type="Proteomes" id="UP000077755">
    <property type="component" value="Chromosome 2"/>
</dbReference>
<dbReference type="EMBL" id="CP093344">
    <property type="protein sequence ID" value="WOG86209.1"/>
    <property type="molecule type" value="Genomic_DNA"/>
</dbReference>
<evidence type="ECO:0000313" key="2">
    <source>
        <dbReference type="EMBL" id="WOG86209.1"/>
    </source>
</evidence>
<name>A0AAF0WAX0_DAUCS</name>
<evidence type="ECO:0000259" key="1">
    <source>
        <dbReference type="Pfam" id="PF10536"/>
    </source>
</evidence>
<dbReference type="InterPro" id="IPR019557">
    <property type="entry name" value="AminoTfrase-like_pln_mobile"/>
</dbReference>
<dbReference type="AlphaFoldDB" id="A0AAF0WAX0"/>
<sequence length="420" mass="47745">MILLYTILRESDQGPRDPSLLHLQATHRSRSVWRTGAAPSQYFRRRDANQSDLNIDVRLIPILQAAGFYGVARVSTLQLDWSLLGALVERWRPETHSFHLPMGECTITLQDVGVLLGLPIDGEPVMCPVGPPPGQRWETIVGEVFGQIPPPEAFNNSRLRLTWVEGLTPARLRDDAGLFGGSLFTDHSGGLIHSSWVHFVRDLEALGGYAWGPAVLAPGCLLLLQLWAWERLPTLAPVRTTVPLEDVAFWGHQLPGPHGARYIVVVFLLVCTFQVVNCLFKLTNFIWEPYAGILDTLPDYCLAGRHLWRFRGPMICVYIVEPHQPDRVARQFGMIQRIPDQPHYSHEHHVMTLRGQKVLDYAVVHQPSMTHWQHRLEHIWIDDVIDGHATVPEYMDWYLPRTVRFISQLGALHTHLVSIF</sequence>
<keyword evidence="3" id="KW-1185">Reference proteome</keyword>
<protein>
    <recommendedName>
        <fullName evidence="1">Aminotransferase-like plant mobile domain-containing protein</fullName>
    </recommendedName>
</protein>